<dbReference type="eggNOG" id="COG0019">
    <property type="taxonomic scope" value="Bacteria"/>
</dbReference>
<feature type="active site" description="Proton donor" evidence="6">
    <location>
        <position position="340"/>
    </location>
</feature>
<dbReference type="EMBL" id="AENT01000010">
    <property type="protein sequence ID" value="EFR43123.1"/>
    <property type="molecule type" value="Genomic_DNA"/>
</dbReference>
<dbReference type="FunFam" id="3.20.20.10:FF:000003">
    <property type="entry name" value="Diaminopimelate decarboxylase"/>
    <property type="match status" value="1"/>
</dbReference>
<dbReference type="GO" id="GO:0008836">
    <property type="term" value="F:diaminopimelate decarboxylase activity"/>
    <property type="evidence" value="ECO:0007669"/>
    <property type="project" value="UniProtKB-UniRule"/>
</dbReference>
<dbReference type="UniPathway" id="UPA00034">
    <property type="reaction ID" value="UER00027"/>
</dbReference>
<evidence type="ECO:0000313" key="12">
    <source>
        <dbReference type="Proteomes" id="UP000004594"/>
    </source>
</evidence>
<dbReference type="InterPro" id="IPR029066">
    <property type="entry name" value="PLP-binding_barrel"/>
</dbReference>
<reference evidence="11 12" key="1">
    <citation type="submission" date="2010-11" db="EMBL/GenBank/DDBJ databases">
        <authorList>
            <person name="Durkin A.S."/>
            <person name="Madupu R."/>
            <person name="Torralba M."/>
            <person name="Gillis M."/>
            <person name="Methe B."/>
            <person name="Sutton G."/>
            <person name="Nelson K.E."/>
        </authorList>
    </citation>
    <scope>NUCLEOTIDE SEQUENCE [LARGE SCALE GENOMIC DNA]</scope>
    <source>
        <strain evidence="11 12">UPII 345-E</strain>
    </source>
</reference>
<evidence type="ECO:0000256" key="7">
    <source>
        <dbReference type="RuleBase" id="RU003737"/>
    </source>
</evidence>
<feature type="domain" description="Orn/DAP/Arg decarboxylase 2 N-terminal" evidence="10">
    <location>
        <begin position="32"/>
        <end position="277"/>
    </location>
</feature>
<dbReference type="NCBIfam" id="TIGR01048">
    <property type="entry name" value="lysA"/>
    <property type="match status" value="1"/>
</dbReference>
<dbReference type="SUPFAM" id="SSF50621">
    <property type="entry name" value="Alanine racemase C-terminal domain-like"/>
    <property type="match status" value="1"/>
</dbReference>
<proteinExistence type="inferred from homology"/>
<evidence type="ECO:0000313" key="11">
    <source>
        <dbReference type="EMBL" id="EFR43123.1"/>
    </source>
</evidence>
<comment type="catalytic activity">
    <reaction evidence="8">
        <text>meso-2,6-diaminopimelate + H(+) = L-lysine + CO2</text>
        <dbReference type="Rhea" id="RHEA:15101"/>
        <dbReference type="ChEBI" id="CHEBI:15378"/>
        <dbReference type="ChEBI" id="CHEBI:16526"/>
        <dbReference type="ChEBI" id="CHEBI:32551"/>
        <dbReference type="ChEBI" id="CHEBI:57791"/>
        <dbReference type="EC" id="4.1.1.20"/>
    </reaction>
</comment>
<dbReference type="SUPFAM" id="SSF51419">
    <property type="entry name" value="PLP-binding barrel"/>
    <property type="match status" value="1"/>
</dbReference>
<feature type="modified residue" description="N6-(pyridoxal phosphate)lysine" evidence="6">
    <location>
        <position position="56"/>
    </location>
</feature>
<feature type="domain" description="Orn/DAP/Arg decarboxylase 2 C-terminal" evidence="9">
    <location>
        <begin position="24"/>
        <end position="367"/>
    </location>
</feature>
<dbReference type="InterPro" id="IPR022643">
    <property type="entry name" value="De-COase2_C"/>
</dbReference>
<organism evidence="11 12">
    <name type="scientific">Dialister micraerophilus UPII 345-E</name>
    <dbReference type="NCBI Taxonomy" id="910314"/>
    <lineage>
        <taxon>Bacteria</taxon>
        <taxon>Bacillati</taxon>
        <taxon>Bacillota</taxon>
        <taxon>Negativicutes</taxon>
        <taxon>Veillonellales</taxon>
        <taxon>Veillonellaceae</taxon>
        <taxon>Dialister</taxon>
    </lineage>
</organism>
<keyword evidence="3 6" id="KW-0663">Pyridoxal phosphate</keyword>
<gene>
    <name evidence="11" type="ORF">HMPREF9220_0789</name>
</gene>
<comment type="similarity">
    <text evidence="7">Belongs to the Orn/Lys/Arg decarboxylase class-II family.</text>
</comment>
<dbReference type="GO" id="GO:0009089">
    <property type="term" value="P:lysine biosynthetic process via diaminopimelate"/>
    <property type="evidence" value="ECO:0007669"/>
    <property type="project" value="UniProtKB-UniRule"/>
</dbReference>
<comment type="cofactor">
    <cofactor evidence="1 6 8">
        <name>pyridoxal 5'-phosphate</name>
        <dbReference type="ChEBI" id="CHEBI:597326"/>
    </cofactor>
</comment>
<evidence type="ECO:0000256" key="8">
    <source>
        <dbReference type="RuleBase" id="RU003738"/>
    </source>
</evidence>
<dbReference type="Proteomes" id="UP000004594">
    <property type="component" value="Unassembled WGS sequence"/>
</dbReference>
<evidence type="ECO:0000256" key="5">
    <source>
        <dbReference type="NCBIfam" id="TIGR01048"/>
    </source>
</evidence>
<dbReference type="Gene3D" id="2.40.37.10">
    <property type="entry name" value="Lyase, Ornithine Decarboxylase, Chain A, domain 1"/>
    <property type="match status" value="1"/>
</dbReference>
<evidence type="ECO:0000259" key="10">
    <source>
        <dbReference type="Pfam" id="PF02784"/>
    </source>
</evidence>
<dbReference type="RefSeq" id="WP_007554203.1">
    <property type="nucleotide sequence ID" value="NZ_AENT01000010.1"/>
</dbReference>
<evidence type="ECO:0000256" key="6">
    <source>
        <dbReference type="PIRSR" id="PIRSR600183-50"/>
    </source>
</evidence>
<keyword evidence="8" id="KW-0028">Amino-acid biosynthesis</keyword>
<dbReference type="PANTHER" id="PTHR43727">
    <property type="entry name" value="DIAMINOPIMELATE DECARBOXYLASE"/>
    <property type="match status" value="1"/>
</dbReference>
<keyword evidence="8" id="KW-0457">Lysine biosynthesis</keyword>
<comment type="caution">
    <text evidence="11">The sequence shown here is derived from an EMBL/GenBank/DDBJ whole genome shotgun (WGS) entry which is preliminary data.</text>
</comment>
<dbReference type="PRINTS" id="PR01179">
    <property type="entry name" value="ODADCRBXLASE"/>
</dbReference>
<evidence type="ECO:0000256" key="1">
    <source>
        <dbReference type="ARBA" id="ARBA00001933"/>
    </source>
</evidence>
<dbReference type="PANTHER" id="PTHR43727:SF2">
    <property type="entry name" value="GROUP IV DECARBOXYLASE"/>
    <property type="match status" value="1"/>
</dbReference>
<dbReference type="InterPro" id="IPR000183">
    <property type="entry name" value="Orn/DAP/Arg_de-COase"/>
</dbReference>
<accession>E4L7V3</accession>
<sequence>MVLKKLPITEHRLYKIAEEYGTPFYIYDQKGIEDNINNFEKSFSWCSNFYKYFAVKATPNPWILKLLHNMGIGADCSSMAELILAEAVGLKGKEIVFSSNNTADEEFIKANSLGAIINLDDISMFEDLERLKIIPEKISFRYNPGNKVSIGNNFIGKPEDAKYGMTKEQLLESVQIAKKLKIPFIGIHTMIVSSELTLDVLIANIRMLFELAIEIREKFNVIVDFIDFGGGIGIPYRPDDRAVNLFELGKRTHELFKSMMSGFEKTQLSFECGRAITGPYGYLVTKAIHHKNIYKKYIGVDACMADLMRPGIYGAYHEITVCSKEDTNETEIYDIVGSLCENNDKFAINRKLPKISKGDLIVIHDTGAHGHSMGFNYNGKLRHQELLLHSDGTIQKIRRNETLNDLFSTLDFPGL</sequence>
<dbReference type="Gene3D" id="3.20.20.10">
    <property type="entry name" value="Alanine racemase"/>
    <property type="match status" value="1"/>
</dbReference>
<dbReference type="InterPro" id="IPR002986">
    <property type="entry name" value="DAP_deCOOHase_LysA"/>
</dbReference>
<comment type="pathway">
    <text evidence="8">Amino-acid biosynthesis; L-lysine biosynthesis via DAP pathway; L-lysine from DL-2,6-diaminopimelate: step 1/1.</text>
</comment>
<dbReference type="EC" id="4.1.1.20" evidence="5 8"/>
<dbReference type="AlphaFoldDB" id="E4L7V3"/>
<dbReference type="InterPro" id="IPR022644">
    <property type="entry name" value="De-COase2_N"/>
</dbReference>
<dbReference type="PRINTS" id="PR01181">
    <property type="entry name" value="DAPDCRBXLASE"/>
</dbReference>
<keyword evidence="2 8" id="KW-0210">Decarboxylase</keyword>
<dbReference type="Pfam" id="PF02784">
    <property type="entry name" value="Orn_Arg_deC_N"/>
    <property type="match status" value="1"/>
</dbReference>
<evidence type="ECO:0000256" key="4">
    <source>
        <dbReference type="ARBA" id="ARBA00023239"/>
    </source>
</evidence>
<keyword evidence="4 8" id="KW-0456">Lyase</keyword>
<name>E4L7V3_9FIRM</name>
<evidence type="ECO:0000256" key="3">
    <source>
        <dbReference type="ARBA" id="ARBA00022898"/>
    </source>
</evidence>
<dbReference type="Pfam" id="PF00278">
    <property type="entry name" value="Orn_DAP_Arg_deC"/>
    <property type="match status" value="1"/>
</dbReference>
<evidence type="ECO:0000256" key="2">
    <source>
        <dbReference type="ARBA" id="ARBA00022793"/>
    </source>
</evidence>
<dbReference type="OrthoDB" id="9802241at2"/>
<evidence type="ECO:0000259" key="9">
    <source>
        <dbReference type="Pfam" id="PF00278"/>
    </source>
</evidence>
<protein>
    <recommendedName>
        <fullName evidence="5 8">Diaminopimelate decarboxylase</fullName>
        <ecNumber evidence="5 8">4.1.1.20</ecNumber>
    </recommendedName>
</protein>
<dbReference type="CDD" id="cd06828">
    <property type="entry name" value="PLPDE_III_DapDC"/>
    <property type="match status" value="1"/>
</dbReference>
<dbReference type="InterPro" id="IPR009006">
    <property type="entry name" value="Ala_racemase/Decarboxylase_C"/>
</dbReference>